<dbReference type="AlphaFoldDB" id="A0AA35UY01"/>
<dbReference type="RefSeq" id="WP_017365000.1">
    <property type="nucleotide sequence ID" value="NZ_OX458332.1"/>
</dbReference>
<evidence type="ECO:0000313" key="2">
    <source>
        <dbReference type="Proteomes" id="UP001158598"/>
    </source>
</evidence>
<gene>
    <name evidence="1" type="ORF">MCNOR_0775</name>
</gene>
<protein>
    <recommendedName>
        <fullName evidence="3">DUF29 domain-containing protein</fullName>
    </recommendedName>
</protein>
<sequence>MNARLHDEDFYTWTHTQAGLLREGRLAELDTEHLIEELEAMGARERRELVNRLTVLLAHLLKWAHQPDRRGNSWRRTIQIQRGDVADVLDDNPGLRPELGAIFGKAYAKARLLAANETGLDEHAFPADPPFSVDQTMSMDYWPE</sequence>
<evidence type="ECO:0008006" key="3">
    <source>
        <dbReference type="Google" id="ProtNLM"/>
    </source>
</evidence>
<evidence type="ECO:0000313" key="1">
    <source>
        <dbReference type="EMBL" id="CAI8757501.1"/>
    </source>
</evidence>
<dbReference type="Proteomes" id="UP001158598">
    <property type="component" value="Chromosome"/>
</dbReference>
<proteinExistence type="predicted"/>
<dbReference type="EMBL" id="OX458332">
    <property type="protein sequence ID" value="CAI8757501.1"/>
    <property type="molecule type" value="Genomic_DNA"/>
</dbReference>
<name>A0AA35UY01_METCP</name>
<dbReference type="Gene3D" id="1.20.1220.20">
    <property type="entry name" value="Uncharcterised protein PF01724"/>
    <property type="match status" value="1"/>
</dbReference>
<dbReference type="InterPro" id="IPR002636">
    <property type="entry name" value="DUF29"/>
</dbReference>
<dbReference type="PANTHER" id="PTHR34235">
    <property type="entry name" value="SLR1203 PROTEIN-RELATED"/>
    <property type="match status" value="1"/>
</dbReference>
<organism evidence="1 2">
    <name type="scientific">Methylococcus capsulatus</name>
    <dbReference type="NCBI Taxonomy" id="414"/>
    <lineage>
        <taxon>Bacteria</taxon>
        <taxon>Pseudomonadati</taxon>
        <taxon>Pseudomonadota</taxon>
        <taxon>Gammaproteobacteria</taxon>
        <taxon>Methylococcales</taxon>
        <taxon>Methylococcaceae</taxon>
        <taxon>Methylococcus</taxon>
    </lineage>
</organism>
<dbReference type="Pfam" id="PF01724">
    <property type="entry name" value="DUF29"/>
    <property type="match status" value="1"/>
</dbReference>
<reference evidence="1" key="1">
    <citation type="submission" date="2023-03" db="EMBL/GenBank/DDBJ databases">
        <authorList>
            <person name="Pearce D."/>
        </authorList>
    </citation>
    <scope>NUCLEOTIDE SEQUENCE</scope>
    <source>
        <strain evidence="1">Mc</strain>
    </source>
</reference>
<accession>A0AA35UY01</accession>